<evidence type="ECO:0000256" key="1">
    <source>
        <dbReference type="ARBA" id="ARBA00004613"/>
    </source>
</evidence>
<dbReference type="GO" id="GO:0005576">
    <property type="term" value="C:extracellular region"/>
    <property type="evidence" value="ECO:0007669"/>
    <property type="project" value="UniProtKB-SubCell"/>
</dbReference>
<sequence length="79" mass="8922">MRIQTNTYAFLKSSPSETIDGVNSKLYSYTKSFSGFVANLTTEEAQKLKGMEGVMSVFPNENKQLHTTKSWDFMGFPNN</sequence>
<evidence type="ECO:0000256" key="3">
    <source>
        <dbReference type="ARBA" id="ARBA00022729"/>
    </source>
</evidence>
<reference evidence="5 6" key="1">
    <citation type="journal article" date="2018" name="Sci. Data">
        <title>The draft genome sequence of cork oak.</title>
        <authorList>
            <person name="Ramos A.M."/>
            <person name="Usie A."/>
            <person name="Barbosa P."/>
            <person name="Barros P.M."/>
            <person name="Capote T."/>
            <person name="Chaves I."/>
            <person name="Simoes F."/>
            <person name="Abreu I."/>
            <person name="Carrasquinho I."/>
            <person name="Faro C."/>
            <person name="Guimaraes J.B."/>
            <person name="Mendonca D."/>
            <person name="Nobrega F."/>
            <person name="Rodrigues L."/>
            <person name="Saibo N.J.M."/>
            <person name="Varela M.C."/>
            <person name="Egas C."/>
            <person name="Matos J."/>
            <person name="Miguel C.M."/>
            <person name="Oliveira M.M."/>
            <person name="Ricardo C.P."/>
            <person name="Goncalves S."/>
        </authorList>
    </citation>
    <scope>NUCLEOTIDE SEQUENCE [LARGE SCALE GENOMIC DNA]</scope>
    <source>
        <strain evidence="6">cv. HL8</strain>
    </source>
</reference>
<dbReference type="Gene3D" id="3.30.70.80">
    <property type="entry name" value="Peptidase S8 propeptide/proteinase inhibitor I9"/>
    <property type="match status" value="1"/>
</dbReference>
<evidence type="ECO:0000259" key="4">
    <source>
        <dbReference type="Pfam" id="PF05922"/>
    </source>
</evidence>
<organism evidence="5 6">
    <name type="scientific">Quercus suber</name>
    <name type="common">Cork oak</name>
    <dbReference type="NCBI Taxonomy" id="58331"/>
    <lineage>
        <taxon>Eukaryota</taxon>
        <taxon>Viridiplantae</taxon>
        <taxon>Streptophyta</taxon>
        <taxon>Embryophyta</taxon>
        <taxon>Tracheophyta</taxon>
        <taxon>Spermatophyta</taxon>
        <taxon>Magnoliopsida</taxon>
        <taxon>eudicotyledons</taxon>
        <taxon>Gunneridae</taxon>
        <taxon>Pentapetalae</taxon>
        <taxon>rosids</taxon>
        <taxon>fabids</taxon>
        <taxon>Fagales</taxon>
        <taxon>Fagaceae</taxon>
        <taxon>Quercus</taxon>
    </lineage>
</organism>
<dbReference type="Pfam" id="PF05922">
    <property type="entry name" value="Inhibitor_I9"/>
    <property type="match status" value="1"/>
</dbReference>
<proteinExistence type="inferred from homology"/>
<evidence type="ECO:0000256" key="2">
    <source>
        <dbReference type="ARBA" id="ARBA00011073"/>
    </source>
</evidence>
<comment type="subcellular location">
    <subcellularLocation>
        <location evidence="1">Secreted</location>
    </subcellularLocation>
</comment>
<protein>
    <submittedName>
        <fullName evidence="5">Cucumisin</fullName>
    </submittedName>
</protein>
<dbReference type="AlphaFoldDB" id="A0AAW0J1L8"/>
<name>A0AAW0J1L8_QUESU</name>
<evidence type="ECO:0000313" key="6">
    <source>
        <dbReference type="Proteomes" id="UP000237347"/>
    </source>
</evidence>
<dbReference type="InterPro" id="IPR045051">
    <property type="entry name" value="SBT"/>
</dbReference>
<evidence type="ECO:0000313" key="5">
    <source>
        <dbReference type="EMBL" id="KAK7820602.1"/>
    </source>
</evidence>
<dbReference type="Proteomes" id="UP000237347">
    <property type="component" value="Unassembled WGS sequence"/>
</dbReference>
<feature type="domain" description="Inhibitor I9" evidence="4">
    <location>
        <begin position="8"/>
        <end position="66"/>
    </location>
</feature>
<dbReference type="PANTHER" id="PTHR10795">
    <property type="entry name" value="PROPROTEIN CONVERTASE SUBTILISIN/KEXIN"/>
    <property type="match status" value="1"/>
</dbReference>
<keyword evidence="3" id="KW-0732">Signal</keyword>
<keyword evidence="6" id="KW-1185">Reference proteome</keyword>
<dbReference type="InterPro" id="IPR037045">
    <property type="entry name" value="S8pro/Inhibitor_I9_sf"/>
</dbReference>
<feature type="non-terminal residue" evidence="5">
    <location>
        <position position="79"/>
    </location>
</feature>
<accession>A0AAW0J1L8</accession>
<comment type="caution">
    <text evidence="5">The sequence shown here is derived from an EMBL/GenBank/DDBJ whole genome shotgun (WGS) entry which is preliminary data.</text>
</comment>
<dbReference type="EMBL" id="PKMF04000732">
    <property type="protein sequence ID" value="KAK7820602.1"/>
    <property type="molecule type" value="Genomic_DNA"/>
</dbReference>
<gene>
    <name evidence="5" type="primary">CUCM1_11</name>
    <name evidence="5" type="ORF">CFP56_038671</name>
</gene>
<comment type="similarity">
    <text evidence="2">Belongs to the peptidase S8 family.</text>
</comment>
<dbReference type="InterPro" id="IPR010259">
    <property type="entry name" value="S8pro/Inhibitor_I9"/>
</dbReference>